<dbReference type="AlphaFoldDB" id="A0AAD5Q7P9"/>
<comment type="similarity">
    <text evidence="1">Belongs to the TIM50 family.</text>
</comment>
<evidence type="ECO:0000313" key="3">
    <source>
        <dbReference type="EMBL" id="KAJ0399010.1"/>
    </source>
</evidence>
<name>A0AAD5Q7P9_PYTIN</name>
<sequence>MWSRLVRPCAAAMRRAAPPPSSSSSALPIALAVRRFLSTAAAGSDAAIAAKVGRDVPLKVVARDVRRQARLAQRRAGGGSAAAGAATAVRTSSLPAKISMGLLVGSISGSVLWAFVLDDATKQQITDALSATPLGDLYEVVAKEVEEIVKPWTEPSKGKLLPDWPIPQVPPDTPPVPVLVLDLEDTLVHSEWSRKHGWRHAKRPGVDEFLEALAQYYEIVVFSNNHHYMAEEVVTKLDRKQTVLHILARESTRYYNGAHVKDLSKLNRDLRHVVIIDDDPLAYQLQPENAIPVKPYTDGRDREDHELKDLIPFLKALASERIPDFRTVLSEFRDEDGVLRDLPAKYASRVRAQEMQQQQERQKGLGGFIRGRLATRPSNIPGGNAGVGGM</sequence>
<gene>
    <name evidence="3" type="ORF">P43SY_008330</name>
</gene>
<dbReference type="InterPro" id="IPR004274">
    <property type="entry name" value="FCP1_dom"/>
</dbReference>
<dbReference type="Proteomes" id="UP001209570">
    <property type="component" value="Unassembled WGS sequence"/>
</dbReference>
<comment type="subunit">
    <text evidence="1">Component of the TIM23 complex.</text>
</comment>
<keyword evidence="1" id="KW-0809">Transit peptide</keyword>
<dbReference type="SUPFAM" id="SSF56784">
    <property type="entry name" value="HAD-like"/>
    <property type="match status" value="1"/>
</dbReference>
<dbReference type="Gene3D" id="3.40.50.1000">
    <property type="entry name" value="HAD superfamily/HAD-like"/>
    <property type="match status" value="1"/>
</dbReference>
<evidence type="ECO:0000259" key="2">
    <source>
        <dbReference type="PROSITE" id="PS50969"/>
    </source>
</evidence>
<comment type="function">
    <text evidence="1">Essential component of the TIM23 complex, a complex that mediates the translocation of transit peptide-containing proteins across the mitochondrial inner membrane.</text>
</comment>
<feature type="domain" description="FCP1 homology" evidence="2">
    <location>
        <begin position="172"/>
        <end position="317"/>
    </location>
</feature>
<dbReference type="GO" id="GO:0015031">
    <property type="term" value="P:protein transport"/>
    <property type="evidence" value="ECO:0007669"/>
    <property type="project" value="UniProtKB-KW"/>
</dbReference>
<dbReference type="EMBL" id="JAKCXM010000197">
    <property type="protein sequence ID" value="KAJ0399010.1"/>
    <property type="molecule type" value="Genomic_DNA"/>
</dbReference>
<keyword evidence="1" id="KW-0496">Mitochondrion</keyword>
<proteinExistence type="inferred from homology"/>
<comment type="caution">
    <text evidence="3">The sequence shown here is derived from an EMBL/GenBank/DDBJ whole genome shotgun (WGS) entry which is preliminary data.</text>
</comment>
<dbReference type="Pfam" id="PF03031">
    <property type="entry name" value="NIF"/>
    <property type="match status" value="1"/>
</dbReference>
<comment type="subcellular location">
    <subcellularLocation>
        <location evidence="1">Mitochondrion inner membrane</location>
        <topology evidence="1">Single-pass membrane protein</topology>
    </subcellularLocation>
</comment>
<keyword evidence="4" id="KW-1185">Reference proteome</keyword>
<keyword evidence="1" id="KW-0813">Transport</keyword>
<dbReference type="FunFam" id="3.40.50.1000:FF:000194">
    <property type="entry name" value="Mitochondrial import inner membrane translocase subunit TIM50"/>
    <property type="match status" value="1"/>
</dbReference>
<evidence type="ECO:0000313" key="4">
    <source>
        <dbReference type="Proteomes" id="UP001209570"/>
    </source>
</evidence>
<keyword evidence="1" id="KW-0653">Protein transport</keyword>
<dbReference type="CDD" id="cd07521">
    <property type="entry name" value="HAD_FCP1-like"/>
    <property type="match status" value="1"/>
</dbReference>
<dbReference type="InterPro" id="IPR050365">
    <property type="entry name" value="TIM50"/>
</dbReference>
<dbReference type="PANTHER" id="PTHR12210">
    <property type="entry name" value="DULLARD PROTEIN PHOSPHATASE"/>
    <property type="match status" value="1"/>
</dbReference>
<organism evidence="3 4">
    <name type="scientific">Pythium insidiosum</name>
    <name type="common">Pythiosis disease agent</name>
    <dbReference type="NCBI Taxonomy" id="114742"/>
    <lineage>
        <taxon>Eukaryota</taxon>
        <taxon>Sar</taxon>
        <taxon>Stramenopiles</taxon>
        <taxon>Oomycota</taxon>
        <taxon>Peronosporomycetes</taxon>
        <taxon>Pythiales</taxon>
        <taxon>Pythiaceae</taxon>
        <taxon>Pythium</taxon>
    </lineage>
</organism>
<dbReference type="SMART" id="SM00577">
    <property type="entry name" value="CPDc"/>
    <property type="match status" value="1"/>
</dbReference>
<accession>A0AAD5Q7P9</accession>
<evidence type="ECO:0000256" key="1">
    <source>
        <dbReference type="RuleBase" id="RU365079"/>
    </source>
</evidence>
<reference evidence="3" key="1">
    <citation type="submission" date="2021-12" db="EMBL/GenBank/DDBJ databases">
        <title>Prjna785345.</title>
        <authorList>
            <person name="Rujirawat T."/>
            <person name="Krajaejun T."/>
        </authorList>
    </citation>
    <scope>NUCLEOTIDE SEQUENCE</scope>
    <source>
        <strain evidence="3">Pi057C3</strain>
    </source>
</reference>
<dbReference type="InterPro" id="IPR023214">
    <property type="entry name" value="HAD_sf"/>
</dbReference>
<keyword evidence="1" id="KW-0811">Translocation</keyword>
<dbReference type="PROSITE" id="PS50969">
    <property type="entry name" value="FCP1"/>
    <property type="match status" value="1"/>
</dbReference>
<protein>
    <recommendedName>
        <fullName evidence="1">Mitochondrial import inner membrane translocase subunit TIM50</fullName>
    </recommendedName>
</protein>
<dbReference type="GO" id="GO:0005744">
    <property type="term" value="C:TIM23 mitochondrial import inner membrane translocase complex"/>
    <property type="evidence" value="ECO:0007669"/>
    <property type="project" value="UniProtKB-UniRule"/>
</dbReference>
<dbReference type="InterPro" id="IPR036412">
    <property type="entry name" value="HAD-like_sf"/>
</dbReference>